<sequence length="104" mass="10697">MRRPLIVAAVAVSLASVATPVAAHPGHPGHPAPPAPPDAPVRVAERLTDLAPGWKTGDDVLVTGRGDEDGFHLYAGAENAAYAFRHVATIKPFPRTTTGSATTA</sequence>
<name>A0ABW2TV16_9PSEU</name>
<feature type="chain" id="PRO_5045811147" evidence="2">
    <location>
        <begin position="24"/>
        <end position="104"/>
    </location>
</feature>
<protein>
    <submittedName>
        <fullName evidence="3">Uncharacterized protein</fullName>
    </submittedName>
</protein>
<reference evidence="4" key="1">
    <citation type="journal article" date="2019" name="Int. J. Syst. Evol. Microbiol.">
        <title>The Global Catalogue of Microorganisms (GCM) 10K type strain sequencing project: providing services to taxonomists for standard genome sequencing and annotation.</title>
        <authorList>
            <consortium name="The Broad Institute Genomics Platform"/>
            <consortium name="The Broad Institute Genome Sequencing Center for Infectious Disease"/>
            <person name="Wu L."/>
            <person name="Ma J."/>
        </authorList>
    </citation>
    <scope>NUCLEOTIDE SEQUENCE [LARGE SCALE GENOMIC DNA]</scope>
    <source>
        <strain evidence="4">JCM 17695</strain>
    </source>
</reference>
<dbReference type="EMBL" id="JBHTEY010000004">
    <property type="protein sequence ID" value="MFC7617662.1"/>
    <property type="molecule type" value="Genomic_DNA"/>
</dbReference>
<comment type="caution">
    <text evidence="3">The sequence shown here is derived from an EMBL/GenBank/DDBJ whole genome shotgun (WGS) entry which is preliminary data.</text>
</comment>
<gene>
    <name evidence="3" type="ORF">ACFQV2_33905</name>
</gene>
<keyword evidence="2" id="KW-0732">Signal</keyword>
<evidence type="ECO:0000313" key="3">
    <source>
        <dbReference type="EMBL" id="MFC7617662.1"/>
    </source>
</evidence>
<evidence type="ECO:0000256" key="2">
    <source>
        <dbReference type="SAM" id="SignalP"/>
    </source>
</evidence>
<proteinExistence type="predicted"/>
<feature type="compositionally biased region" description="Pro residues" evidence="1">
    <location>
        <begin position="28"/>
        <end position="39"/>
    </location>
</feature>
<keyword evidence="4" id="KW-1185">Reference proteome</keyword>
<feature type="region of interest" description="Disordered" evidence="1">
    <location>
        <begin position="21"/>
        <end position="40"/>
    </location>
</feature>
<accession>A0ABW2TV16</accession>
<evidence type="ECO:0000256" key="1">
    <source>
        <dbReference type="SAM" id="MobiDB-lite"/>
    </source>
</evidence>
<feature type="signal peptide" evidence="2">
    <location>
        <begin position="1"/>
        <end position="23"/>
    </location>
</feature>
<organism evidence="3 4">
    <name type="scientific">Actinokineospora soli</name>
    <dbReference type="NCBI Taxonomy" id="1048753"/>
    <lineage>
        <taxon>Bacteria</taxon>
        <taxon>Bacillati</taxon>
        <taxon>Actinomycetota</taxon>
        <taxon>Actinomycetes</taxon>
        <taxon>Pseudonocardiales</taxon>
        <taxon>Pseudonocardiaceae</taxon>
        <taxon>Actinokineospora</taxon>
    </lineage>
</organism>
<evidence type="ECO:0000313" key="4">
    <source>
        <dbReference type="Proteomes" id="UP001596512"/>
    </source>
</evidence>
<dbReference type="Proteomes" id="UP001596512">
    <property type="component" value="Unassembled WGS sequence"/>
</dbReference>